<dbReference type="EMBL" id="BDGG01000001">
    <property type="protein sequence ID" value="GAU90665.1"/>
    <property type="molecule type" value="Genomic_DNA"/>
</dbReference>
<reference evidence="2 3" key="1">
    <citation type="journal article" date="2016" name="Nat. Commun.">
        <title>Extremotolerant tardigrade genome and improved radiotolerance of human cultured cells by tardigrade-unique protein.</title>
        <authorList>
            <person name="Hashimoto T."/>
            <person name="Horikawa D.D."/>
            <person name="Saito Y."/>
            <person name="Kuwahara H."/>
            <person name="Kozuka-Hata H."/>
            <person name="Shin-I T."/>
            <person name="Minakuchi Y."/>
            <person name="Ohishi K."/>
            <person name="Motoyama A."/>
            <person name="Aizu T."/>
            <person name="Enomoto A."/>
            <person name="Kondo K."/>
            <person name="Tanaka S."/>
            <person name="Hara Y."/>
            <person name="Koshikawa S."/>
            <person name="Sagara H."/>
            <person name="Miura T."/>
            <person name="Yokobori S."/>
            <person name="Miyagawa K."/>
            <person name="Suzuki Y."/>
            <person name="Kubo T."/>
            <person name="Oyama M."/>
            <person name="Kohara Y."/>
            <person name="Fujiyama A."/>
            <person name="Arakawa K."/>
            <person name="Katayama T."/>
            <person name="Toyoda A."/>
            <person name="Kunieda T."/>
        </authorList>
    </citation>
    <scope>NUCLEOTIDE SEQUENCE [LARGE SCALE GENOMIC DNA]</scope>
    <source>
        <strain evidence="2 3">YOKOZUNA-1</strain>
    </source>
</reference>
<organism evidence="2 3">
    <name type="scientific">Ramazzottius varieornatus</name>
    <name type="common">Water bear</name>
    <name type="synonym">Tardigrade</name>
    <dbReference type="NCBI Taxonomy" id="947166"/>
    <lineage>
        <taxon>Eukaryota</taxon>
        <taxon>Metazoa</taxon>
        <taxon>Ecdysozoa</taxon>
        <taxon>Tardigrada</taxon>
        <taxon>Eutardigrada</taxon>
        <taxon>Parachela</taxon>
        <taxon>Hypsibioidea</taxon>
        <taxon>Ramazzottiidae</taxon>
        <taxon>Ramazzottius</taxon>
    </lineage>
</organism>
<comment type="caution">
    <text evidence="2">The sequence shown here is derived from an EMBL/GenBank/DDBJ whole genome shotgun (WGS) entry which is preliminary data.</text>
</comment>
<accession>A0A1D1UQJ3</accession>
<dbReference type="AlphaFoldDB" id="A0A1D1UQJ3"/>
<keyword evidence="3" id="KW-1185">Reference proteome</keyword>
<feature type="transmembrane region" description="Helical" evidence="1">
    <location>
        <begin position="29"/>
        <end position="47"/>
    </location>
</feature>
<evidence type="ECO:0000256" key="1">
    <source>
        <dbReference type="SAM" id="Phobius"/>
    </source>
</evidence>
<dbReference type="Proteomes" id="UP000186922">
    <property type="component" value="Unassembled WGS sequence"/>
</dbReference>
<dbReference type="OrthoDB" id="10063027at2759"/>
<name>A0A1D1UQJ3_RAMVA</name>
<keyword evidence="1" id="KW-0472">Membrane</keyword>
<gene>
    <name evidence="2" type="primary">RvY_03051-1</name>
    <name evidence="2" type="synonym">RvY_03051.1</name>
    <name evidence="2" type="ORF">RvY_03051</name>
</gene>
<proteinExistence type="predicted"/>
<keyword evidence="1" id="KW-0812">Transmembrane</keyword>
<protein>
    <submittedName>
        <fullName evidence="2">Uncharacterized protein</fullName>
    </submittedName>
</protein>
<evidence type="ECO:0000313" key="2">
    <source>
        <dbReference type="EMBL" id="GAU90665.1"/>
    </source>
</evidence>
<dbReference type="STRING" id="947166.A0A1D1UQJ3"/>
<keyword evidence="1" id="KW-1133">Transmembrane helix</keyword>
<sequence>MFTYYRMDVTVLSFWCQQFQELYMTITSGVYPFVSVTMVAGVCIVSWRTNFLQNDQVAIVFSEGQNRLQPVVGVQWLEWTARKLDINIDHRDNGHGKQIGKFFVDGYCEATSQASEFHGCFSHDVLRVFHPTRFIHFANTMKNVHNDTMARRSYVEDLRYEVVTCWECQFKQEARQDEELRDFFMDFVPMAPLHPRDAWKCADSQQQGLCQHSDD</sequence>
<evidence type="ECO:0000313" key="3">
    <source>
        <dbReference type="Proteomes" id="UP000186922"/>
    </source>
</evidence>